<dbReference type="InterPro" id="IPR011006">
    <property type="entry name" value="CheY-like_superfamily"/>
</dbReference>
<dbReference type="PROSITE" id="PS50110">
    <property type="entry name" value="RESPONSE_REGULATORY"/>
    <property type="match status" value="1"/>
</dbReference>
<dbReference type="Proteomes" id="UP000284531">
    <property type="component" value="Unassembled WGS sequence"/>
</dbReference>
<evidence type="ECO:0000259" key="3">
    <source>
        <dbReference type="PROSITE" id="PS50110"/>
    </source>
</evidence>
<dbReference type="Gene3D" id="3.40.50.2300">
    <property type="match status" value="1"/>
</dbReference>
<dbReference type="SUPFAM" id="SSF52172">
    <property type="entry name" value="CheY-like"/>
    <property type="match status" value="1"/>
</dbReference>
<dbReference type="GO" id="GO:0000160">
    <property type="term" value="P:phosphorelay signal transduction system"/>
    <property type="evidence" value="ECO:0007669"/>
    <property type="project" value="InterPro"/>
</dbReference>
<comment type="caution">
    <text evidence="4">The sequence shown here is derived from an EMBL/GenBank/DDBJ whole genome shotgun (WGS) entry which is preliminary data.</text>
</comment>
<dbReference type="GO" id="GO:0003677">
    <property type="term" value="F:DNA binding"/>
    <property type="evidence" value="ECO:0007669"/>
    <property type="project" value="UniProtKB-KW"/>
</dbReference>
<dbReference type="InterPro" id="IPR016032">
    <property type="entry name" value="Sig_transdc_resp-reg_C-effctor"/>
</dbReference>
<keyword evidence="5" id="KW-1185">Reference proteome</keyword>
<dbReference type="AlphaFoldDB" id="A0A419X5Z5"/>
<evidence type="ECO:0000256" key="2">
    <source>
        <dbReference type="PROSITE-ProRule" id="PRU00169"/>
    </source>
</evidence>
<organism evidence="4 5">
    <name type="scientific">Marinifilum flexuosum</name>
    <dbReference type="NCBI Taxonomy" id="1117708"/>
    <lineage>
        <taxon>Bacteria</taxon>
        <taxon>Pseudomonadati</taxon>
        <taxon>Bacteroidota</taxon>
        <taxon>Bacteroidia</taxon>
        <taxon>Marinilabiliales</taxon>
        <taxon>Marinifilaceae</taxon>
    </lineage>
</organism>
<dbReference type="InterPro" id="IPR036388">
    <property type="entry name" value="WH-like_DNA-bd_sf"/>
</dbReference>
<proteinExistence type="predicted"/>
<feature type="modified residue" description="4-aspartylphosphate" evidence="2">
    <location>
        <position position="53"/>
    </location>
</feature>
<dbReference type="GO" id="GO:0006355">
    <property type="term" value="P:regulation of DNA-templated transcription"/>
    <property type="evidence" value="ECO:0007669"/>
    <property type="project" value="InterPro"/>
</dbReference>
<dbReference type="PANTHER" id="PTHR45566">
    <property type="entry name" value="HTH-TYPE TRANSCRIPTIONAL REGULATOR YHJB-RELATED"/>
    <property type="match status" value="1"/>
</dbReference>
<dbReference type="PANTHER" id="PTHR45566:SF1">
    <property type="entry name" value="HTH-TYPE TRANSCRIPTIONAL REGULATOR YHJB-RELATED"/>
    <property type="match status" value="1"/>
</dbReference>
<dbReference type="SMART" id="SM00448">
    <property type="entry name" value="REC"/>
    <property type="match status" value="1"/>
</dbReference>
<evidence type="ECO:0000313" key="4">
    <source>
        <dbReference type="EMBL" id="RKE03158.1"/>
    </source>
</evidence>
<keyword evidence="1" id="KW-0238">DNA-binding</keyword>
<dbReference type="EMBL" id="RAPQ01000008">
    <property type="protein sequence ID" value="RKE03158.1"/>
    <property type="molecule type" value="Genomic_DNA"/>
</dbReference>
<dbReference type="SUPFAM" id="SSF46894">
    <property type="entry name" value="C-terminal effector domain of the bipartite response regulators"/>
    <property type="match status" value="1"/>
</dbReference>
<dbReference type="InterPro" id="IPR051015">
    <property type="entry name" value="EvgA-like"/>
</dbReference>
<gene>
    <name evidence="4" type="ORF">BXY64_0149</name>
</gene>
<dbReference type="InterPro" id="IPR001789">
    <property type="entry name" value="Sig_transdc_resp-reg_receiver"/>
</dbReference>
<dbReference type="Gene3D" id="1.10.10.10">
    <property type="entry name" value="Winged helix-like DNA-binding domain superfamily/Winged helix DNA-binding domain"/>
    <property type="match status" value="1"/>
</dbReference>
<keyword evidence="2" id="KW-0597">Phosphoprotein</keyword>
<dbReference type="RefSeq" id="WP_120238081.1">
    <property type="nucleotide sequence ID" value="NZ_RAPQ01000008.1"/>
</dbReference>
<name>A0A419X5Z5_9BACT</name>
<dbReference type="Pfam" id="PF00072">
    <property type="entry name" value="Response_reg"/>
    <property type="match status" value="1"/>
</dbReference>
<dbReference type="OrthoDB" id="840236at2"/>
<reference evidence="4 5" key="1">
    <citation type="submission" date="2018-09" db="EMBL/GenBank/DDBJ databases">
        <title>Genomic Encyclopedia of Archaeal and Bacterial Type Strains, Phase II (KMG-II): from individual species to whole genera.</title>
        <authorList>
            <person name="Goeker M."/>
        </authorList>
    </citation>
    <scope>NUCLEOTIDE SEQUENCE [LARGE SCALE GENOMIC DNA]</scope>
    <source>
        <strain evidence="4 5">DSM 21950</strain>
    </source>
</reference>
<protein>
    <submittedName>
        <fullName evidence="4">LuxR family two component transcriptional regulator</fullName>
    </submittedName>
</protein>
<sequence length="216" mass="24700">MNVVIVEDHSVLLYGLTDILENKLDDPLIKGFCTPAKAELETNWAEIDLLITDLEFKNDESGLDLTKRLRSQFPKLRIIAYSTHKILSVLNGLKKNGFNSYVCKEMPVKELLVSIDKVMQQSPKVFYESNSYKTFMHERKLVEEKMFASSYERNVSLTPTEKLVCKKISQNTQITNLDLAIDLKMELNTLKKHITSIYKKLGVKSKEGIIFSSSSD</sequence>
<evidence type="ECO:0000313" key="5">
    <source>
        <dbReference type="Proteomes" id="UP000284531"/>
    </source>
</evidence>
<evidence type="ECO:0000256" key="1">
    <source>
        <dbReference type="ARBA" id="ARBA00023125"/>
    </source>
</evidence>
<feature type="domain" description="Response regulatory" evidence="3">
    <location>
        <begin position="2"/>
        <end position="119"/>
    </location>
</feature>
<accession>A0A419X5Z5</accession>